<dbReference type="PANTHER" id="PTHR37960:SF3">
    <property type="entry name" value="PROTEIN CBG02859"/>
    <property type="match status" value="1"/>
</dbReference>
<name>A0A9P1MV60_9PELO</name>
<feature type="compositionally biased region" description="Basic and acidic residues" evidence="2">
    <location>
        <begin position="86"/>
        <end position="100"/>
    </location>
</feature>
<feature type="compositionally biased region" description="Basic and acidic residues" evidence="2">
    <location>
        <begin position="135"/>
        <end position="144"/>
    </location>
</feature>
<dbReference type="OrthoDB" id="5838092at2759"/>
<keyword evidence="1" id="KW-0175">Coiled coil</keyword>
<proteinExistence type="predicted"/>
<feature type="region of interest" description="Disordered" evidence="2">
    <location>
        <begin position="370"/>
        <end position="426"/>
    </location>
</feature>
<evidence type="ECO:0000256" key="2">
    <source>
        <dbReference type="SAM" id="MobiDB-lite"/>
    </source>
</evidence>
<dbReference type="EMBL" id="CANHGI010000002">
    <property type="protein sequence ID" value="CAI5440857.1"/>
    <property type="molecule type" value="Genomic_DNA"/>
</dbReference>
<gene>
    <name evidence="3" type="ORF">CAMP_LOCUS3494</name>
</gene>
<keyword evidence="4" id="KW-1185">Reference proteome</keyword>
<dbReference type="Proteomes" id="UP001152747">
    <property type="component" value="Unassembled WGS sequence"/>
</dbReference>
<evidence type="ECO:0000313" key="4">
    <source>
        <dbReference type="Proteomes" id="UP001152747"/>
    </source>
</evidence>
<feature type="region of interest" description="Disordered" evidence="2">
    <location>
        <begin position="10"/>
        <end position="48"/>
    </location>
</feature>
<protein>
    <submittedName>
        <fullName evidence="3">Uncharacterized protein</fullName>
    </submittedName>
</protein>
<feature type="compositionally biased region" description="Acidic residues" evidence="2">
    <location>
        <begin position="167"/>
        <end position="176"/>
    </location>
</feature>
<dbReference type="PANTHER" id="PTHR37960">
    <property type="entry name" value="PROTEIN CBG06493-RELATED"/>
    <property type="match status" value="1"/>
</dbReference>
<organism evidence="3 4">
    <name type="scientific">Caenorhabditis angaria</name>
    <dbReference type="NCBI Taxonomy" id="860376"/>
    <lineage>
        <taxon>Eukaryota</taxon>
        <taxon>Metazoa</taxon>
        <taxon>Ecdysozoa</taxon>
        <taxon>Nematoda</taxon>
        <taxon>Chromadorea</taxon>
        <taxon>Rhabditida</taxon>
        <taxon>Rhabditina</taxon>
        <taxon>Rhabditomorpha</taxon>
        <taxon>Rhabditoidea</taxon>
        <taxon>Rhabditidae</taxon>
        <taxon>Peloderinae</taxon>
        <taxon>Caenorhabditis</taxon>
    </lineage>
</organism>
<feature type="compositionally biased region" description="Polar residues" evidence="2">
    <location>
        <begin position="101"/>
        <end position="125"/>
    </location>
</feature>
<evidence type="ECO:0000256" key="1">
    <source>
        <dbReference type="SAM" id="Coils"/>
    </source>
</evidence>
<sequence length="426" mass="49076">MATIFRNLFRSKKSSSKHQNDENNEDLARNIDNRRSFRAGTSSAKSARRMMTTRFADDAMLSATAAYHTNNAPKLRKGPQSCPGGYRDESECSFDSDKYSTKSGRSRQILNQSTRQNYTIDEGSQNNKSSRNKKRYNDFRRGDTSEYGSGDPSPIGRHSHYEGRLDESEENDDFDDKDQIVMMERTNRHYMQKWKESEQKRREEKKKYKELERERNDMQNAMFSYMRQADQLKKEKDKYKAKVRQMENQLNELRQQQFHQMNFNTPFGSFHQQSQQNQRGFMMLHPPTSNTPTTMNSGAGESLVNPGDMSLLQFHQHSIPHTNNILGGNGSPLMPFGGKTFMEEDGEDEDEVKNFRAPAGQELCIETARGSTGRQEELNSPISSADSNITLKNDNKENNRFVKMRPIENSSKSSSTNNRSFSIMSI</sequence>
<accession>A0A9P1MV60</accession>
<feature type="compositionally biased region" description="Polar residues" evidence="2">
    <location>
        <begin position="370"/>
        <end position="392"/>
    </location>
</feature>
<feature type="compositionally biased region" description="Basic and acidic residues" evidence="2">
    <location>
        <begin position="18"/>
        <end position="35"/>
    </location>
</feature>
<feature type="coiled-coil region" evidence="1">
    <location>
        <begin position="194"/>
        <end position="256"/>
    </location>
</feature>
<feature type="region of interest" description="Disordered" evidence="2">
    <location>
        <begin position="71"/>
        <end position="177"/>
    </location>
</feature>
<feature type="compositionally biased region" description="Low complexity" evidence="2">
    <location>
        <begin position="409"/>
        <end position="426"/>
    </location>
</feature>
<evidence type="ECO:0000313" key="3">
    <source>
        <dbReference type="EMBL" id="CAI5440857.1"/>
    </source>
</evidence>
<comment type="caution">
    <text evidence="3">The sequence shown here is derived from an EMBL/GenBank/DDBJ whole genome shotgun (WGS) entry which is preliminary data.</text>
</comment>
<reference evidence="3" key="1">
    <citation type="submission" date="2022-11" db="EMBL/GenBank/DDBJ databases">
        <authorList>
            <person name="Kikuchi T."/>
        </authorList>
    </citation>
    <scope>NUCLEOTIDE SEQUENCE</scope>
    <source>
        <strain evidence="3">PS1010</strain>
    </source>
</reference>
<dbReference type="AlphaFoldDB" id="A0A9P1MV60"/>